<organism evidence="2">
    <name type="scientific">Brachypodium distachyon</name>
    <name type="common">Purple false brome</name>
    <name type="synonym">Trachynia distachya</name>
    <dbReference type="NCBI Taxonomy" id="15368"/>
    <lineage>
        <taxon>Eukaryota</taxon>
        <taxon>Viridiplantae</taxon>
        <taxon>Streptophyta</taxon>
        <taxon>Embryophyta</taxon>
        <taxon>Tracheophyta</taxon>
        <taxon>Spermatophyta</taxon>
        <taxon>Magnoliopsida</taxon>
        <taxon>Liliopsida</taxon>
        <taxon>Poales</taxon>
        <taxon>Poaceae</taxon>
        <taxon>BOP clade</taxon>
        <taxon>Pooideae</taxon>
        <taxon>Stipodae</taxon>
        <taxon>Brachypodieae</taxon>
        <taxon>Brachypodium</taxon>
    </lineage>
</organism>
<dbReference type="FunCoup" id="A0A2K2D5M9">
    <property type="interactions" value="218"/>
</dbReference>
<evidence type="ECO:0000313" key="2">
    <source>
        <dbReference type="EMBL" id="PNT69585.1"/>
    </source>
</evidence>
<accession>A0A2K2D5M9</accession>
<feature type="region of interest" description="Disordered" evidence="1">
    <location>
        <begin position="13"/>
        <end position="35"/>
    </location>
</feature>
<sequence>MGTNLIEEPVQAVLPGGNQIPPDGNNQKGTRDEGGAAFTTPANLMKGANIFSPGTMNRLYSETAVAFRMLGPAEEINLNGKSLEDDFTLSPVCKKACPPVKLEKSPWSKGISHPRRETALTGDFYEWLVATSGPDMDRPWIMHCTERYIEVTGNDLKDIFCRQQAMSYDLFDIAIRRICELDNRMYTNKEVNRWRHIMESDFAMLALAGEDPTTNKSIRHQFLGEPVKHAIQACGMITVPAMVRTSWCVYFWDMKIKCVHIADPAYKSIEAASFQQIHKPNLKVLTHALSRCAKMFFDGWSPD</sequence>
<dbReference type="EnsemblPlants" id="PNT69585">
    <property type="protein sequence ID" value="PNT69585"/>
    <property type="gene ID" value="BRADI_3g58225v3"/>
</dbReference>
<evidence type="ECO:0000313" key="4">
    <source>
        <dbReference type="Proteomes" id="UP000008810"/>
    </source>
</evidence>
<gene>
    <name evidence="2" type="ORF">BRADI_3g58225v3</name>
</gene>
<dbReference type="OrthoDB" id="693934at2759"/>
<name>A0A2K2D5M9_BRADI</name>
<keyword evidence="4" id="KW-1185">Reference proteome</keyword>
<dbReference type="Proteomes" id="UP000008810">
    <property type="component" value="Chromosome 3"/>
</dbReference>
<dbReference type="Gramene" id="PNT69585">
    <property type="protein sequence ID" value="PNT69585"/>
    <property type="gene ID" value="BRADI_3g58225v3"/>
</dbReference>
<reference evidence="3" key="3">
    <citation type="submission" date="2018-08" db="UniProtKB">
        <authorList>
            <consortium name="EnsemblPlants"/>
        </authorList>
    </citation>
    <scope>IDENTIFICATION</scope>
    <source>
        <strain evidence="3">cv. Bd21</strain>
    </source>
</reference>
<dbReference type="InParanoid" id="A0A2K2D5M9"/>
<evidence type="ECO:0000256" key="1">
    <source>
        <dbReference type="SAM" id="MobiDB-lite"/>
    </source>
</evidence>
<evidence type="ECO:0000313" key="3">
    <source>
        <dbReference type="EnsemblPlants" id="PNT69585"/>
    </source>
</evidence>
<dbReference type="AlphaFoldDB" id="A0A2K2D5M9"/>
<dbReference type="EMBL" id="CM000882">
    <property type="protein sequence ID" value="PNT69585.1"/>
    <property type="molecule type" value="Genomic_DNA"/>
</dbReference>
<protein>
    <submittedName>
        <fullName evidence="2 3">Uncharacterized protein</fullName>
    </submittedName>
</protein>
<proteinExistence type="predicted"/>
<reference evidence="2 3" key="1">
    <citation type="journal article" date="2010" name="Nature">
        <title>Genome sequencing and analysis of the model grass Brachypodium distachyon.</title>
        <authorList>
            <consortium name="International Brachypodium Initiative"/>
        </authorList>
    </citation>
    <scope>NUCLEOTIDE SEQUENCE [LARGE SCALE GENOMIC DNA]</scope>
    <source>
        <strain evidence="2 3">Bd21</strain>
    </source>
</reference>
<reference evidence="2" key="2">
    <citation type="submission" date="2017-06" db="EMBL/GenBank/DDBJ databases">
        <title>WGS assembly of Brachypodium distachyon.</title>
        <authorList>
            <consortium name="The International Brachypodium Initiative"/>
            <person name="Lucas S."/>
            <person name="Harmon-Smith M."/>
            <person name="Lail K."/>
            <person name="Tice H."/>
            <person name="Grimwood J."/>
            <person name="Bruce D."/>
            <person name="Barry K."/>
            <person name="Shu S."/>
            <person name="Lindquist E."/>
            <person name="Wang M."/>
            <person name="Pitluck S."/>
            <person name="Vogel J.P."/>
            <person name="Garvin D.F."/>
            <person name="Mockler T.C."/>
            <person name="Schmutz J."/>
            <person name="Rokhsar D."/>
            <person name="Bevan M.W."/>
        </authorList>
    </citation>
    <scope>NUCLEOTIDE SEQUENCE</scope>
    <source>
        <strain evidence="2">Bd21</strain>
    </source>
</reference>